<evidence type="ECO:0000256" key="2">
    <source>
        <dbReference type="ARBA" id="ARBA00022801"/>
    </source>
</evidence>
<dbReference type="InterPro" id="IPR015797">
    <property type="entry name" value="NUDIX_hydrolase-like_dom_sf"/>
</dbReference>
<evidence type="ECO:0000313" key="5">
    <source>
        <dbReference type="Proteomes" id="UP001183535"/>
    </source>
</evidence>
<protein>
    <submittedName>
        <fullName evidence="4">NUDIX domain-containing protein</fullName>
    </submittedName>
</protein>
<dbReference type="RefSeq" id="WP_093827671.1">
    <property type="nucleotide sequence ID" value="NZ_JAVRES010000004.1"/>
</dbReference>
<sequence length="166" mass="18281">MPAPPAADRPRAVAHHIGVHLYAERDGRLLLGLRHPDSAYAPLQYHFLAGHCEQESAVTCLIREAREEAGLEIDPADVEFAHAVHILHAPGTRPRLQLVFRARRWTGEPTVREPDKCVGWGWWPLDGLPEPMVAYARTAIDGVRAGRTYSELGWPGHPAPARSAAG</sequence>
<dbReference type="CDD" id="cd04683">
    <property type="entry name" value="NUDIX_Hydrolase"/>
    <property type="match status" value="1"/>
</dbReference>
<name>A0ABD5ELM9_9ACTN</name>
<feature type="domain" description="Nudix hydrolase" evidence="3">
    <location>
        <begin position="14"/>
        <end position="145"/>
    </location>
</feature>
<dbReference type="PANTHER" id="PTHR43046:SF16">
    <property type="entry name" value="ADP-RIBOSE PYROPHOSPHATASE YJHB-RELATED"/>
    <property type="match status" value="1"/>
</dbReference>
<gene>
    <name evidence="4" type="ORF">RM877_12605</name>
</gene>
<proteinExistence type="predicted"/>
<evidence type="ECO:0000313" key="4">
    <source>
        <dbReference type="EMBL" id="MDT0435523.1"/>
    </source>
</evidence>
<dbReference type="Pfam" id="PF00293">
    <property type="entry name" value="NUDIX"/>
    <property type="match status" value="1"/>
</dbReference>
<dbReference type="EMBL" id="JAVRES010000004">
    <property type="protein sequence ID" value="MDT0435523.1"/>
    <property type="molecule type" value="Genomic_DNA"/>
</dbReference>
<dbReference type="InterPro" id="IPR000086">
    <property type="entry name" value="NUDIX_hydrolase_dom"/>
</dbReference>
<keyword evidence="5" id="KW-1185">Reference proteome</keyword>
<dbReference type="PROSITE" id="PS51462">
    <property type="entry name" value="NUDIX"/>
    <property type="match status" value="1"/>
</dbReference>
<dbReference type="SUPFAM" id="SSF55811">
    <property type="entry name" value="Nudix"/>
    <property type="match status" value="1"/>
</dbReference>
<dbReference type="GO" id="GO:0016787">
    <property type="term" value="F:hydrolase activity"/>
    <property type="evidence" value="ECO:0007669"/>
    <property type="project" value="UniProtKB-KW"/>
</dbReference>
<dbReference type="PANTHER" id="PTHR43046">
    <property type="entry name" value="GDP-MANNOSE MANNOSYL HYDROLASE"/>
    <property type="match status" value="1"/>
</dbReference>
<comment type="caution">
    <text evidence="4">The sequence shown here is derived from an EMBL/GenBank/DDBJ whole genome shotgun (WGS) entry which is preliminary data.</text>
</comment>
<dbReference type="Gene3D" id="3.90.79.10">
    <property type="entry name" value="Nucleoside Triphosphate Pyrophosphohydrolase"/>
    <property type="match status" value="1"/>
</dbReference>
<keyword evidence="2" id="KW-0378">Hydrolase</keyword>
<comment type="cofactor">
    <cofactor evidence="1">
        <name>Mg(2+)</name>
        <dbReference type="ChEBI" id="CHEBI:18420"/>
    </cofactor>
</comment>
<reference evidence="5" key="1">
    <citation type="submission" date="2023-07" db="EMBL/GenBank/DDBJ databases">
        <title>30 novel species of actinomycetes from the DSMZ collection.</title>
        <authorList>
            <person name="Nouioui I."/>
        </authorList>
    </citation>
    <scope>NUCLEOTIDE SEQUENCE [LARGE SCALE GENOMIC DNA]</scope>
    <source>
        <strain evidence="5">DSM 41981</strain>
    </source>
</reference>
<organism evidence="4 5">
    <name type="scientific">Streptomyces doudnae</name>
    <dbReference type="NCBI Taxonomy" id="3075536"/>
    <lineage>
        <taxon>Bacteria</taxon>
        <taxon>Bacillati</taxon>
        <taxon>Actinomycetota</taxon>
        <taxon>Actinomycetes</taxon>
        <taxon>Kitasatosporales</taxon>
        <taxon>Streptomycetaceae</taxon>
        <taxon>Streptomyces</taxon>
    </lineage>
</organism>
<evidence type="ECO:0000259" key="3">
    <source>
        <dbReference type="PROSITE" id="PS51462"/>
    </source>
</evidence>
<dbReference type="AlphaFoldDB" id="A0ABD5ELM9"/>
<dbReference type="Proteomes" id="UP001183535">
    <property type="component" value="Unassembled WGS sequence"/>
</dbReference>
<evidence type="ECO:0000256" key="1">
    <source>
        <dbReference type="ARBA" id="ARBA00001946"/>
    </source>
</evidence>
<accession>A0ABD5ELM9</accession>